<dbReference type="PANTHER" id="PTHR43213">
    <property type="entry name" value="BIFUNCTIONAL DTTP/UTP PYROPHOSPHATASE/METHYLTRANSFERASE PROTEIN-RELATED"/>
    <property type="match status" value="1"/>
</dbReference>
<comment type="catalytic activity">
    <reaction evidence="5 9">
        <text>N(7)-methyl-GTP + H2O = N(7)-methyl-GMP + diphosphate + H(+)</text>
        <dbReference type="Rhea" id="RHEA:58744"/>
        <dbReference type="ChEBI" id="CHEBI:15377"/>
        <dbReference type="ChEBI" id="CHEBI:15378"/>
        <dbReference type="ChEBI" id="CHEBI:33019"/>
        <dbReference type="ChEBI" id="CHEBI:58285"/>
        <dbReference type="ChEBI" id="CHEBI:87133"/>
    </reaction>
</comment>
<dbReference type="EMBL" id="SLWY01000003">
    <property type="protein sequence ID" value="TCO83131.1"/>
    <property type="molecule type" value="Genomic_DNA"/>
</dbReference>
<dbReference type="AlphaFoldDB" id="A0A4R2L814"/>
<accession>A0A4R2L814</accession>
<dbReference type="OrthoDB" id="9813694at2"/>
<dbReference type="EC" id="3.6.1.-" evidence="9"/>
<dbReference type="NCBIfam" id="TIGR00172">
    <property type="entry name" value="maf"/>
    <property type="match status" value="1"/>
</dbReference>
<dbReference type="InterPro" id="IPR029001">
    <property type="entry name" value="ITPase-like_fam"/>
</dbReference>
<organism evidence="10 11">
    <name type="scientific">Plasticicumulans lactativorans</name>
    <dbReference type="NCBI Taxonomy" id="1133106"/>
    <lineage>
        <taxon>Bacteria</taxon>
        <taxon>Pseudomonadati</taxon>
        <taxon>Pseudomonadota</taxon>
        <taxon>Gammaproteobacteria</taxon>
        <taxon>Candidatus Competibacteraceae</taxon>
        <taxon>Plasticicumulans</taxon>
    </lineage>
</organism>
<proteinExistence type="inferred from homology"/>
<evidence type="ECO:0000256" key="7">
    <source>
        <dbReference type="ARBA" id="ARBA00060749"/>
    </source>
</evidence>
<reference evidence="10 11" key="1">
    <citation type="submission" date="2019-03" db="EMBL/GenBank/DDBJ databases">
        <title>Genomic Encyclopedia of Type Strains, Phase IV (KMG-IV): sequencing the most valuable type-strain genomes for metagenomic binning, comparative biology and taxonomic classification.</title>
        <authorList>
            <person name="Goeker M."/>
        </authorList>
    </citation>
    <scope>NUCLEOTIDE SEQUENCE [LARGE SCALE GENOMIC DNA]</scope>
    <source>
        <strain evidence="10 11">DSM 25287</strain>
    </source>
</reference>
<dbReference type="PIRSF" id="PIRSF006305">
    <property type="entry name" value="Maf"/>
    <property type="match status" value="1"/>
</dbReference>
<comment type="caution">
    <text evidence="9">Lacks conserved residue(s) required for the propagation of feature annotation.</text>
</comment>
<dbReference type="SUPFAM" id="SSF52972">
    <property type="entry name" value="ITPase-like"/>
    <property type="match status" value="1"/>
</dbReference>
<comment type="cofactor">
    <cofactor evidence="9">
        <name>a divalent metal cation</name>
        <dbReference type="ChEBI" id="CHEBI:60240"/>
    </cofactor>
</comment>
<feature type="site" description="Important for substrate specificity" evidence="9">
    <location>
        <position position="19"/>
    </location>
</feature>
<evidence type="ECO:0000256" key="8">
    <source>
        <dbReference type="ARBA" id="ARBA00068163"/>
    </source>
</evidence>
<feature type="active site" description="Proton acceptor" evidence="9">
    <location>
        <position position="76"/>
    </location>
</feature>
<comment type="caution">
    <text evidence="10">The sequence shown here is derived from an EMBL/GenBank/DDBJ whole genome shotgun (WGS) entry which is preliminary data.</text>
</comment>
<keyword evidence="4 9" id="KW-0546">Nucleotide metabolism</keyword>
<comment type="similarity">
    <text evidence="7 9">Belongs to the Maf family. YceF subfamily.</text>
</comment>
<dbReference type="GO" id="GO:0047429">
    <property type="term" value="F:nucleoside triphosphate diphosphatase activity"/>
    <property type="evidence" value="ECO:0007669"/>
    <property type="project" value="InterPro"/>
</dbReference>
<gene>
    <name evidence="10" type="ORF">EV699_103181</name>
</gene>
<keyword evidence="3 9" id="KW-0378">Hydrolase</keyword>
<comment type="function">
    <text evidence="6 9">Nucleoside triphosphate pyrophosphatase that hydrolyzes 7-methyl-GTP (m(7)GTP). May have a dual role in cell division arrest and in preventing the incorporation of modified nucleotides into cellular nucleic acids.</text>
</comment>
<dbReference type="FunFam" id="3.90.950.10:FF:000005">
    <property type="entry name" value="7-methyl-GTP pyrophosphatase"/>
    <property type="match status" value="1"/>
</dbReference>
<dbReference type="CDD" id="cd00555">
    <property type="entry name" value="Maf"/>
    <property type="match status" value="1"/>
</dbReference>
<evidence type="ECO:0000256" key="4">
    <source>
        <dbReference type="ARBA" id="ARBA00023080"/>
    </source>
</evidence>
<feature type="site" description="Important for substrate specificity" evidence="9">
    <location>
        <position position="161"/>
    </location>
</feature>
<comment type="subcellular location">
    <subcellularLocation>
        <location evidence="1 9">Cytoplasm</location>
    </subcellularLocation>
</comment>
<evidence type="ECO:0000256" key="1">
    <source>
        <dbReference type="ARBA" id="ARBA00004496"/>
    </source>
</evidence>
<keyword evidence="11" id="KW-1185">Reference proteome</keyword>
<feature type="site" description="Important for substrate specificity" evidence="9">
    <location>
        <position position="77"/>
    </location>
</feature>
<dbReference type="HAMAP" id="MF_00528">
    <property type="entry name" value="Maf"/>
    <property type="match status" value="1"/>
</dbReference>
<dbReference type="GO" id="GO:0005737">
    <property type="term" value="C:cytoplasm"/>
    <property type="evidence" value="ECO:0007669"/>
    <property type="project" value="UniProtKB-SubCell"/>
</dbReference>
<sequence>MSDALPDGRRLVLASTSRYRRELLARLGLPFTTCAPDCDETPRPGEAPAVLVERLARAKAASVAAREPHALVIGSDQVAVLDGAILGKPGDHARAVAQLAAAAGRRVEFLTGLCLHDGASGHVQCDVVPYAVEFRALTAAQIDTYLRREQPYDCAGSFKSEGLGIALFERLDGDDPNALIGLPLIRLVRMLEAAGATVL</sequence>
<evidence type="ECO:0000256" key="6">
    <source>
        <dbReference type="ARBA" id="ARBA00053369"/>
    </source>
</evidence>
<dbReference type="InterPro" id="IPR003697">
    <property type="entry name" value="Maf-like"/>
</dbReference>
<keyword evidence="2 9" id="KW-0963">Cytoplasm</keyword>
<evidence type="ECO:0000313" key="11">
    <source>
        <dbReference type="Proteomes" id="UP000295765"/>
    </source>
</evidence>
<dbReference type="Proteomes" id="UP000295765">
    <property type="component" value="Unassembled WGS sequence"/>
</dbReference>
<dbReference type="Gene3D" id="3.90.950.10">
    <property type="match status" value="1"/>
</dbReference>
<evidence type="ECO:0000256" key="5">
    <source>
        <dbReference type="ARBA" id="ARBA00050213"/>
    </source>
</evidence>
<evidence type="ECO:0000313" key="10">
    <source>
        <dbReference type="EMBL" id="TCO83131.1"/>
    </source>
</evidence>
<evidence type="ECO:0000256" key="2">
    <source>
        <dbReference type="ARBA" id="ARBA00022490"/>
    </source>
</evidence>
<evidence type="ECO:0000256" key="9">
    <source>
        <dbReference type="HAMAP-Rule" id="MF_00528"/>
    </source>
</evidence>
<protein>
    <recommendedName>
        <fullName evidence="8 9">7-methyl-GTP pyrophosphatase</fullName>
        <shortName evidence="9">m(7)GTP pyrophosphatase</shortName>
        <ecNumber evidence="9">3.6.1.-</ecNumber>
    </recommendedName>
</protein>
<evidence type="ECO:0000256" key="3">
    <source>
        <dbReference type="ARBA" id="ARBA00022801"/>
    </source>
</evidence>
<dbReference type="Pfam" id="PF02545">
    <property type="entry name" value="Maf"/>
    <property type="match status" value="1"/>
</dbReference>
<dbReference type="GO" id="GO:0009117">
    <property type="term" value="P:nucleotide metabolic process"/>
    <property type="evidence" value="ECO:0007669"/>
    <property type="project" value="UniProtKB-KW"/>
</dbReference>
<dbReference type="RefSeq" id="WP_132538906.1">
    <property type="nucleotide sequence ID" value="NZ_SLWY01000003.1"/>
</dbReference>
<name>A0A4R2L814_9GAMM</name>
<dbReference type="PANTHER" id="PTHR43213:SF10">
    <property type="entry name" value="7-METHYL-GTP PYROPHOSPHATASE"/>
    <property type="match status" value="1"/>
</dbReference>